<evidence type="ECO:0000313" key="2">
    <source>
        <dbReference type="EMBL" id="TWW01902.1"/>
    </source>
</evidence>
<evidence type="ECO:0000313" key="3">
    <source>
        <dbReference type="Proteomes" id="UP000318815"/>
    </source>
</evidence>
<dbReference type="InterPro" id="IPR014710">
    <property type="entry name" value="RmlC-like_jellyroll"/>
</dbReference>
<dbReference type="RefSeq" id="WP_146304071.1">
    <property type="nucleotide sequence ID" value="NZ_VOHS01000003.1"/>
</dbReference>
<keyword evidence="3" id="KW-1185">Reference proteome</keyword>
<feature type="domain" description="Cyclic nucleotide-binding" evidence="1">
    <location>
        <begin position="8"/>
        <end position="129"/>
    </location>
</feature>
<name>A0A5C6LYK9_9BACT</name>
<comment type="caution">
    <text evidence="2">The sequence shown here is derived from an EMBL/GenBank/DDBJ whole genome shotgun (WGS) entry which is preliminary data.</text>
</comment>
<accession>A0A5C6LYK9</accession>
<dbReference type="CDD" id="cd00038">
    <property type="entry name" value="CAP_ED"/>
    <property type="match status" value="1"/>
</dbReference>
<dbReference type="Gene3D" id="2.60.120.10">
    <property type="entry name" value="Jelly Rolls"/>
    <property type="match status" value="1"/>
</dbReference>
<evidence type="ECO:0000259" key="1">
    <source>
        <dbReference type="PROSITE" id="PS50042"/>
    </source>
</evidence>
<dbReference type="SUPFAM" id="SSF51206">
    <property type="entry name" value="cAMP-binding domain-like"/>
    <property type="match status" value="1"/>
</dbReference>
<dbReference type="InterPro" id="IPR050397">
    <property type="entry name" value="Env_Response_Regulators"/>
</dbReference>
<dbReference type="Proteomes" id="UP000318815">
    <property type="component" value="Unassembled WGS sequence"/>
</dbReference>
<reference evidence="2 3" key="1">
    <citation type="submission" date="2019-08" db="EMBL/GenBank/DDBJ databases">
        <title>Whole genome sequencing of chitin degrading bacteria Chitinophaga pinensis YS16.</title>
        <authorList>
            <person name="Singh R.P."/>
            <person name="Manchanda G."/>
            <person name="Maurya I.K."/>
            <person name="Joshi N.K."/>
            <person name="Srivastava A.K."/>
        </authorList>
    </citation>
    <scope>NUCLEOTIDE SEQUENCE [LARGE SCALE GENOMIC DNA]</scope>
    <source>
        <strain evidence="2 3">YS-16</strain>
    </source>
</reference>
<dbReference type="AlphaFoldDB" id="A0A5C6LYK9"/>
<sequence length="191" mass="21804">MIKTNLALLQLMDELSAGEHTKSAITLRHLDIKQKLIMQDQTLQNVYIIKSGVIKCFMTEENEKDYILDFLGEGELLGEIEAIRHKTAGCTVEAITPLTVYVLSSTQFRHFLETIPAFNMKVLEQLVNRVMRISEKASRHQLYTLAEILPQLLNTLESQQINFTKQDLSEYLGISVRSLNRMLKDIGHTAI</sequence>
<gene>
    <name evidence="2" type="ORF">FEF09_04885</name>
</gene>
<dbReference type="InterPro" id="IPR000595">
    <property type="entry name" value="cNMP-bd_dom"/>
</dbReference>
<dbReference type="PANTHER" id="PTHR24567">
    <property type="entry name" value="CRP FAMILY TRANSCRIPTIONAL REGULATORY PROTEIN"/>
    <property type="match status" value="1"/>
</dbReference>
<dbReference type="PROSITE" id="PS50042">
    <property type="entry name" value="CNMP_BINDING_3"/>
    <property type="match status" value="1"/>
</dbReference>
<organism evidence="2 3">
    <name type="scientific">Chitinophaga pinensis</name>
    <dbReference type="NCBI Taxonomy" id="79329"/>
    <lineage>
        <taxon>Bacteria</taxon>
        <taxon>Pseudomonadati</taxon>
        <taxon>Bacteroidota</taxon>
        <taxon>Chitinophagia</taxon>
        <taxon>Chitinophagales</taxon>
        <taxon>Chitinophagaceae</taxon>
        <taxon>Chitinophaga</taxon>
    </lineage>
</organism>
<dbReference type="OrthoDB" id="5457083at2"/>
<dbReference type="SMART" id="SM00100">
    <property type="entry name" value="cNMP"/>
    <property type="match status" value="1"/>
</dbReference>
<protein>
    <submittedName>
        <fullName evidence="2">Crp/Fnr family transcriptional regulator</fullName>
    </submittedName>
</protein>
<dbReference type="PANTHER" id="PTHR24567:SF77">
    <property type="entry name" value="NUCLEOSIDE-RESPONSIVE TRANSCRIPTIONAL ACTIVATOR OF NUCLEOSIDE UTILIZATION DEOR"/>
    <property type="match status" value="1"/>
</dbReference>
<dbReference type="GO" id="GO:0005829">
    <property type="term" value="C:cytosol"/>
    <property type="evidence" value="ECO:0007669"/>
    <property type="project" value="TreeGrafter"/>
</dbReference>
<dbReference type="EMBL" id="VOHS01000003">
    <property type="protein sequence ID" value="TWW01902.1"/>
    <property type="molecule type" value="Genomic_DNA"/>
</dbReference>
<dbReference type="InterPro" id="IPR018490">
    <property type="entry name" value="cNMP-bd_dom_sf"/>
</dbReference>
<dbReference type="GO" id="GO:0003700">
    <property type="term" value="F:DNA-binding transcription factor activity"/>
    <property type="evidence" value="ECO:0007669"/>
    <property type="project" value="TreeGrafter"/>
</dbReference>
<dbReference type="Pfam" id="PF00027">
    <property type="entry name" value="cNMP_binding"/>
    <property type="match status" value="1"/>
</dbReference>
<proteinExistence type="predicted"/>